<protein>
    <submittedName>
        <fullName evidence="1">Single-stranded DNA-binding protein</fullName>
    </submittedName>
</protein>
<accession>A0AAE3IKB5</accession>
<keyword evidence="2" id="KW-1185">Reference proteome</keyword>
<dbReference type="RefSeq" id="WP_117903355.1">
    <property type="nucleotide sequence ID" value="NZ_JAOQJZ010000017.1"/>
</dbReference>
<evidence type="ECO:0000313" key="1">
    <source>
        <dbReference type="EMBL" id="MCU6706837.1"/>
    </source>
</evidence>
<dbReference type="Proteomes" id="UP001208131">
    <property type="component" value="Unassembled WGS sequence"/>
</dbReference>
<name>A0AAE3IKB5_9FIRM</name>
<dbReference type="SUPFAM" id="SSF50249">
    <property type="entry name" value="Nucleic acid-binding proteins"/>
    <property type="match status" value="1"/>
</dbReference>
<dbReference type="InterPro" id="IPR024506">
    <property type="entry name" value="DUF3217"/>
</dbReference>
<keyword evidence="1" id="KW-0238">DNA-binding</keyword>
<organism evidence="1 2">
    <name type="scientific">Hominimerdicola aceti</name>
    <dbReference type="NCBI Taxonomy" id="2981726"/>
    <lineage>
        <taxon>Bacteria</taxon>
        <taxon>Bacillati</taxon>
        <taxon>Bacillota</taxon>
        <taxon>Clostridia</taxon>
        <taxon>Eubacteriales</taxon>
        <taxon>Oscillospiraceae</taxon>
        <taxon>Hominimerdicola</taxon>
    </lineage>
</organism>
<dbReference type="GO" id="GO:0003677">
    <property type="term" value="F:DNA binding"/>
    <property type="evidence" value="ECO:0007669"/>
    <property type="project" value="UniProtKB-KW"/>
</dbReference>
<dbReference type="EMBL" id="JAOQJZ010000017">
    <property type="protein sequence ID" value="MCU6706837.1"/>
    <property type="molecule type" value="Genomic_DNA"/>
</dbReference>
<evidence type="ECO:0000313" key="2">
    <source>
        <dbReference type="Proteomes" id="UP001208131"/>
    </source>
</evidence>
<sequence>MTFNNSSNKVRVIGFIVSDIKNLSAYAIEFLIAVPRKAKKGEQSFNDVFTVYVNEESTISFARNHLRKGSVIVVKGELRTFKDNNVKICSSDITISSQNK</sequence>
<dbReference type="InterPro" id="IPR012340">
    <property type="entry name" value="NA-bd_OB-fold"/>
</dbReference>
<dbReference type="Gene3D" id="2.40.50.140">
    <property type="entry name" value="Nucleic acid-binding proteins"/>
    <property type="match status" value="1"/>
</dbReference>
<gene>
    <name evidence="1" type="ORF">OCV57_13030</name>
</gene>
<comment type="caution">
    <text evidence="1">The sequence shown here is derived from an EMBL/GenBank/DDBJ whole genome shotgun (WGS) entry which is preliminary data.</text>
</comment>
<dbReference type="AlphaFoldDB" id="A0AAE3IKB5"/>
<proteinExistence type="predicted"/>
<dbReference type="Pfam" id="PF11506">
    <property type="entry name" value="DUF3217"/>
    <property type="match status" value="1"/>
</dbReference>
<reference evidence="1 2" key="1">
    <citation type="journal article" date="2021" name="ISME Commun">
        <title>Automated analysis of genomic sequences facilitates high-throughput and comprehensive description of bacteria.</title>
        <authorList>
            <person name="Hitch T.C.A."/>
        </authorList>
    </citation>
    <scope>NUCLEOTIDE SEQUENCE [LARGE SCALE GENOMIC DNA]</scope>
    <source>
        <strain evidence="1 2">Sanger_31</strain>
    </source>
</reference>